<sequence>MRRMARKAIHSDQAPKAIGPYSQAVQVDAGKMTFLSGQIPLDPATMEMVQGDVVAQAERVMENLKAVLAASGLDFSHVVRCTIFLTDLGDFARVNEVYGRYFTGAPPARATVQVSALPRGSKVEIDAIAVS</sequence>
<dbReference type="AlphaFoldDB" id="Q1D7G7"/>
<dbReference type="STRING" id="246197.MXAN_3205"/>
<dbReference type="GO" id="GO:0019239">
    <property type="term" value="F:deaminase activity"/>
    <property type="evidence" value="ECO:0007669"/>
    <property type="project" value="TreeGrafter"/>
</dbReference>
<dbReference type="PROSITE" id="PS01094">
    <property type="entry name" value="UPF0076"/>
    <property type="match status" value="1"/>
</dbReference>
<dbReference type="InterPro" id="IPR035959">
    <property type="entry name" value="RutC-like_sf"/>
</dbReference>
<dbReference type="Gene3D" id="3.30.1330.40">
    <property type="entry name" value="RutC-like"/>
    <property type="match status" value="1"/>
</dbReference>
<proteinExistence type="inferred from homology"/>
<dbReference type="HOGENOM" id="CLU_100715_7_3_7"/>
<dbReference type="eggNOG" id="COG0251">
    <property type="taxonomic scope" value="Bacteria"/>
</dbReference>
<dbReference type="SUPFAM" id="SSF55298">
    <property type="entry name" value="YjgF-like"/>
    <property type="match status" value="1"/>
</dbReference>
<dbReference type="InterPro" id="IPR006175">
    <property type="entry name" value="YjgF/YER057c/UK114"/>
</dbReference>
<dbReference type="EMBL" id="CP000113">
    <property type="protein sequence ID" value="ABF92126.1"/>
    <property type="molecule type" value="Genomic_DNA"/>
</dbReference>
<comment type="similarity">
    <text evidence="1">Belongs to the RutC family.</text>
</comment>
<keyword evidence="3" id="KW-1185">Reference proteome</keyword>
<dbReference type="KEGG" id="mxa:MXAN_3205"/>
<dbReference type="PANTHER" id="PTHR11803:SF39">
    <property type="entry name" value="2-IMINOBUTANOATE_2-IMINOPROPANOATE DEAMINASE"/>
    <property type="match status" value="1"/>
</dbReference>
<evidence type="ECO:0000313" key="2">
    <source>
        <dbReference type="EMBL" id="ABF92126.1"/>
    </source>
</evidence>
<evidence type="ECO:0000313" key="3">
    <source>
        <dbReference type="Proteomes" id="UP000002402"/>
    </source>
</evidence>
<dbReference type="Proteomes" id="UP000002402">
    <property type="component" value="Chromosome"/>
</dbReference>
<dbReference type="SMR" id="Q1D7G7"/>
<dbReference type="PANTHER" id="PTHR11803">
    <property type="entry name" value="2-IMINOBUTANOATE/2-IMINOPROPANOATE DEAMINASE RIDA"/>
    <property type="match status" value="1"/>
</dbReference>
<evidence type="ECO:0000256" key="1">
    <source>
        <dbReference type="ARBA" id="ARBA00010552"/>
    </source>
</evidence>
<accession>Q1D7G7</accession>
<gene>
    <name evidence="2" type="ordered locus">MXAN_3205</name>
</gene>
<dbReference type="NCBIfam" id="TIGR00004">
    <property type="entry name" value="Rid family detoxifying hydrolase"/>
    <property type="match status" value="1"/>
</dbReference>
<organism evidence="2 3">
    <name type="scientific">Myxococcus xanthus (strain DK1622)</name>
    <dbReference type="NCBI Taxonomy" id="246197"/>
    <lineage>
        <taxon>Bacteria</taxon>
        <taxon>Pseudomonadati</taxon>
        <taxon>Myxococcota</taxon>
        <taxon>Myxococcia</taxon>
        <taxon>Myxococcales</taxon>
        <taxon>Cystobacterineae</taxon>
        <taxon>Myxococcaceae</taxon>
        <taxon>Myxococcus</taxon>
    </lineage>
</organism>
<dbReference type="EnsemblBacteria" id="ABF92126">
    <property type="protein sequence ID" value="ABF92126"/>
    <property type="gene ID" value="MXAN_3205"/>
</dbReference>
<protein>
    <submittedName>
        <fullName evidence="2">Endoribonuclease L-PSP</fullName>
    </submittedName>
</protein>
<dbReference type="InterPro" id="IPR006056">
    <property type="entry name" value="RidA"/>
</dbReference>
<dbReference type="InterPro" id="IPR019897">
    <property type="entry name" value="RidA_CS"/>
</dbReference>
<reference evidence="2 3" key="1">
    <citation type="journal article" date="2006" name="Proc. Natl. Acad. Sci. U.S.A.">
        <title>Evolution of sensory complexity recorded in a myxobacterial genome.</title>
        <authorList>
            <person name="Goldman B.S."/>
            <person name="Nierman W.C."/>
            <person name="Kaiser D."/>
            <person name="Slater S.C."/>
            <person name="Durkin A.S."/>
            <person name="Eisen J.A."/>
            <person name="Ronning C.M."/>
            <person name="Barbazuk W.B."/>
            <person name="Blanchard M."/>
            <person name="Field C."/>
            <person name="Halling C."/>
            <person name="Hinkle G."/>
            <person name="Iartchuk O."/>
            <person name="Kim H.S."/>
            <person name="Mackenzie C."/>
            <person name="Madupu R."/>
            <person name="Miller N."/>
            <person name="Shvartsbeyn A."/>
            <person name="Sullivan S.A."/>
            <person name="Vaudin M."/>
            <person name="Wiegand R."/>
            <person name="Kaplan H.B."/>
        </authorList>
    </citation>
    <scope>NUCLEOTIDE SEQUENCE [LARGE SCALE GENOMIC DNA]</scope>
    <source>
        <strain evidence="3">DK1622</strain>
    </source>
</reference>
<dbReference type="Pfam" id="PF01042">
    <property type="entry name" value="Ribonuc_L-PSP"/>
    <property type="match status" value="1"/>
</dbReference>
<dbReference type="FunFam" id="3.30.1330.40:FF:000001">
    <property type="entry name" value="L-PSP family endoribonuclease"/>
    <property type="match status" value="1"/>
</dbReference>
<name>Q1D7G7_MYXXD</name>
<dbReference type="CDD" id="cd00448">
    <property type="entry name" value="YjgF_YER057c_UK114_family"/>
    <property type="match status" value="1"/>
</dbReference>
<dbReference type="GO" id="GO:0005829">
    <property type="term" value="C:cytosol"/>
    <property type="evidence" value="ECO:0007669"/>
    <property type="project" value="TreeGrafter"/>
</dbReference>